<evidence type="ECO:0000313" key="3">
    <source>
        <dbReference type="EMBL" id="MDF6100996.1"/>
    </source>
</evidence>
<gene>
    <name evidence="3" type="ORF">L2299_08005</name>
    <name evidence="4" type="ORF">P9A14_19895</name>
</gene>
<keyword evidence="1" id="KW-0378">Hydrolase</keyword>
<protein>
    <submittedName>
        <fullName evidence="4">Amidohydrolase family protein</fullName>
    </submittedName>
</protein>
<evidence type="ECO:0000313" key="4">
    <source>
        <dbReference type="EMBL" id="WFP24366.1"/>
    </source>
</evidence>
<dbReference type="PANTHER" id="PTHR43794">
    <property type="entry name" value="AMINOHYDROLASE SSNA-RELATED"/>
    <property type="match status" value="1"/>
</dbReference>
<dbReference type="PANTHER" id="PTHR43794:SF11">
    <property type="entry name" value="AMIDOHYDROLASE-RELATED DOMAIN-CONTAINING PROTEIN"/>
    <property type="match status" value="1"/>
</dbReference>
<dbReference type="SUPFAM" id="SSF51338">
    <property type="entry name" value="Composite domain of metallo-dependent hydrolases"/>
    <property type="match status" value="1"/>
</dbReference>
<name>A0AAX3T5B0_9ACTN</name>
<organism evidence="4 6">
    <name type="scientific">Gordonia hongkongensis</name>
    <dbReference type="NCBI Taxonomy" id="1701090"/>
    <lineage>
        <taxon>Bacteria</taxon>
        <taxon>Bacillati</taxon>
        <taxon>Actinomycetota</taxon>
        <taxon>Actinomycetes</taxon>
        <taxon>Mycobacteriales</taxon>
        <taxon>Gordoniaceae</taxon>
        <taxon>Gordonia</taxon>
    </lineage>
</organism>
<dbReference type="AlphaFoldDB" id="A0AAX3T5B0"/>
<dbReference type="InterPro" id="IPR050287">
    <property type="entry name" value="MTA/SAH_deaminase"/>
</dbReference>
<dbReference type="InterPro" id="IPR011059">
    <property type="entry name" value="Metal-dep_hydrolase_composite"/>
</dbReference>
<feature type="domain" description="Amidohydrolase-related" evidence="2">
    <location>
        <begin position="51"/>
        <end position="410"/>
    </location>
</feature>
<dbReference type="EMBL" id="CP121270">
    <property type="protein sequence ID" value="WFP24366.1"/>
    <property type="molecule type" value="Genomic_DNA"/>
</dbReference>
<proteinExistence type="predicted"/>
<dbReference type="EMBL" id="JAKJLQ010000004">
    <property type="protein sequence ID" value="MDF6100996.1"/>
    <property type="molecule type" value="Genomic_DNA"/>
</dbReference>
<evidence type="ECO:0000313" key="5">
    <source>
        <dbReference type="Proteomes" id="UP001152308"/>
    </source>
</evidence>
<dbReference type="GO" id="GO:0016810">
    <property type="term" value="F:hydrolase activity, acting on carbon-nitrogen (but not peptide) bonds"/>
    <property type="evidence" value="ECO:0007669"/>
    <property type="project" value="InterPro"/>
</dbReference>
<accession>A0AAX3T5B0</accession>
<dbReference type="Proteomes" id="UP001152308">
    <property type="component" value="Unassembled WGS sequence"/>
</dbReference>
<dbReference type="Proteomes" id="UP001213504">
    <property type="component" value="Chromosome"/>
</dbReference>
<dbReference type="Gene3D" id="3.20.20.140">
    <property type="entry name" value="Metal-dependent hydrolases"/>
    <property type="match status" value="1"/>
</dbReference>
<dbReference type="Pfam" id="PF01979">
    <property type="entry name" value="Amidohydro_1"/>
    <property type="match status" value="1"/>
</dbReference>
<evidence type="ECO:0000313" key="6">
    <source>
        <dbReference type="Proteomes" id="UP001213504"/>
    </source>
</evidence>
<reference evidence="3" key="2">
    <citation type="submission" date="2022-01" db="EMBL/GenBank/DDBJ databases">
        <authorList>
            <person name="Sanchez-Suarez J."/>
            <person name="Villamil L."/>
            <person name="Diaz L.E."/>
        </authorList>
    </citation>
    <scope>NUCLEOTIDE SEQUENCE</scope>
    <source>
        <strain evidence="3">EUFUS-Z928</strain>
    </source>
</reference>
<evidence type="ECO:0000256" key="1">
    <source>
        <dbReference type="ARBA" id="ARBA00022801"/>
    </source>
</evidence>
<keyword evidence="5" id="KW-1185">Reference proteome</keyword>
<sequence>MTVTVLTGAVAVLRDASMVTRDPVVVDDRRIGAAVGGRTAADEVVDVSGCVVTPGLVNAHHHLLQTAFRSRPESRSVPMPQWLGLMAQRYSSVGVDPELVAAAAAAGLAESLLCGVTTVADHHLTWPGGQDPVALAGGTIDAAARVGARLVFVRGTARDDPQAAATSVEDIHRTHLGAGATGTSADGMLQLAVGPSGVHSDGPETFATLGEVASRLGLRRRTQANEQVDVQVAAERYGRRPLELLDEWGWLADDVTLAHLCEITDDEVALVARSGASATHAPGCDVPMGWGVARVAALVSAGVRVGLGTSGGGSNDAGHLLADARLAVQVSGLIGEPVTAREVLAMASEGSAAGLGRSELGHLRPGAAADLCVWDCSDVFDAGVTDPVDGLLWAGPGRRPRDVMVAGRWVVRDGELVTADSRSLAADLGTLLDWRQRSAP</sequence>
<dbReference type="InterPro" id="IPR032466">
    <property type="entry name" value="Metal_Hydrolase"/>
</dbReference>
<dbReference type="SUPFAM" id="SSF51556">
    <property type="entry name" value="Metallo-dependent hydrolases"/>
    <property type="match status" value="1"/>
</dbReference>
<dbReference type="InterPro" id="IPR006680">
    <property type="entry name" value="Amidohydro-rel"/>
</dbReference>
<dbReference type="Gene3D" id="2.30.40.10">
    <property type="entry name" value="Urease, subunit C, domain 1"/>
    <property type="match status" value="1"/>
</dbReference>
<evidence type="ECO:0000259" key="2">
    <source>
        <dbReference type="Pfam" id="PF01979"/>
    </source>
</evidence>
<dbReference type="RefSeq" id="WP_068970685.1">
    <property type="nucleotide sequence ID" value="NZ_CP121270.1"/>
</dbReference>
<reference evidence="3" key="1">
    <citation type="journal article" date="2022" name="Data Brief">
        <title>Draft genome sequence data of Gordonia hongkongensis strain EUFUS-Z928 isolated from the octocoral Eunicea fusca.</title>
        <authorList>
            <person name="Sanchez-Suarez J."/>
            <person name="Diaz L."/>
            <person name="Melo-Bolivar J."/>
            <person name="Villamil L."/>
        </authorList>
    </citation>
    <scope>NUCLEOTIDE SEQUENCE</scope>
    <source>
        <strain evidence="3">EUFUS-Z928</strain>
    </source>
</reference>
<reference evidence="4" key="3">
    <citation type="submission" date="2023-04" db="EMBL/GenBank/DDBJ databases">
        <title>Complete genome sequence of a phthalic acid esters degrading bacterial strain.</title>
        <authorList>
            <person name="Weng L."/>
            <person name="Jia Y."/>
            <person name="Ren L."/>
        </authorList>
    </citation>
    <scope>NUCLEOTIDE SEQUENCE</scope>
    <source>
        <strain evidence="4">RL-LY01</strain>
    </source>
</reference>